<reference evidence="2 3" key="1">
    <citation type="submission" date="2018-03" db="EMBL/GenBank/DDBJ databases">
        <title>Draft genome sequence of Rohu Carp (Labeo rohita).</title>
        <authorList>
            <person name="Das P."/>
            <person name="Kushwaha B."/>
            <person name="Joshi C.G."/>
            <person name="Kumar D."/>
            <person name="Nagpure N.S."/>
            <person name="Sahoo L."/>
            <person name="Das S.P."/>
            <person name="Bit A."/>
            <person name="Patnaik S."/>
            <person name="Meher P.K."/>
            <person name="Jayasankar P."/>
            <person name="Koringa P.G."/>
            <person name="Patel N.V."/>
            <person name="Hinsu A.T."/>
            <person name="Kumar R."/>
            <person name="Pandey M."/>
            <person name="Agarwal S."/>
            <person name="Srivastava S."/>
            <person name="Singh M."/>
            <person name="Iquebal M.A."/>
            <person name="Jaiswal S."/>
            <person name="Angadi U.B."/>
            <person name="Kumar N."/>
            <person name="Raza M."/>
            <person name="Shah T.M."/>
            <person name="Rai A."/>
            <person name="Jena J.K."/>
        </authorList>
    </citation>
    <scope>NUCLEOTIDE SEQUENCE [LARGE SCALE GENOMIC DNA]</scope>
    <source>
        <strain evidence="2">DASCIFA01</strain>
        <tissue evidence="2">Testis</tissue>
    </source>
</reference>
<dbReference type="EMBL" id="QBIY01012552">
    <property type="protein sequence ID" value="RXN24034.1"/>
    <property type="molecule type" value="Genomic_DNA"/>
</dbReference>
<proteinExistence type="predicted"/>
<gene>
    <name evidence="2" type="ORF">ROHU_022469</name>
</gene>
<keyword evidence="3" id="KW-1185">Reference proteome</keyword>
<evidence type="ECO:0000313" key="2">
    <source>
        <dbReference type="EMBL" id="RXN24034.1"/>
    </source>
</evidence>
<comment type="caution">
    <text evidence="2">The sequence shown here is derived from an EMBL/GenBank/DDBJ whole genome shotgun (WGS) entry which is preliminary data.</text>
</comment>
<dbReference type="Proteomes" id="UP000290572">
    <property type="component" value="Unassembled WGS sequence"/>
</dbReference>
<dbReference type="AlphaFoldDB" id="A0A498MX27"/>
<protein>
    <submittedName>
        <fullName evidence="2">Uncharacterized protein</fullName>
    </submittedName>
</protein>
<sequence length="80" mass="9126">MMDLSFSVKASQILEKKKMLSPSLLVFFSGNICRMFWTRPVDLKPFINTPGGAEDEMIFTDDSRHIEHSPDSRDKTSSTE</sequence>
<feature type="region of interest" description="Disordered" evidence="1">
    <location>
        <begin position="61"/>
        <end position="80"/>
    </location>
</feature>
<organism evidence="2 3">
    <name type="scientific">Labeo rohita</name>
    <name type="common">Indian major carp</name>
    <name type="synonym">Cyprinus rohita</name>
    <dbReference type="NCBI Taxonomy" id="84645"/>
    <lineage>
        <taxon>Eukaryota</taxon>
        <taxon>Metazoa</taxon>
        <taxon>Chordata</taxon>
        <taxon>Craniata</taxon>
        <taxon>Vertebrata</taxon>
        <taxon>Euteleostomi</taxon>
        <taxon>Actinopterygii</taxon>
        <taxon>Neopterygii</taxon>
        <taxon>Teleostei</taxon>
        <taxon>Ostariophysi</taxon>
        <taxon>Cypriniformes</taxon>
        <taxon>Cyprinidae</taxon>
        <taxon>Labeoninae</taxon>
        <taxon>Labeonini</taxon>
        <taxon>Labeo</taxon>
    </lineage>
</organism>
<evidence type="ECO:0000313" key="3">
    <source>
        <dbReference type="Proteomes" id="UP000290572"/>
    </source>
</evidence>
<evidence type="ECO:0000256" key="1">
    <source>
        <dbReference type="SAM" id="MobiDB-lite"/>
    </source>
</evidence>
<name>A0A498MX27_LABRO</name>
<accession>A0A498MX27</accession>